<evidence type="ECO:0000313" key="3">
    <source>
        <dbReference type="Proteomes" id="UP000317536"/>
    </source>
</evidence>
<dbReference type="InterPro" id="IPR050312">
    <property type="entry name" value="IolE/XylAMocC-like"/>
</dbReference>
<dbReference type="InterPro" id="IPR036237">
    <property type="entry name" value="Xyl_isomerase-like_sf"/>
</dbReference>
<dbReference type="Proteomes" id="UP000317536">
    <property type="component" value="Unassembled WGS sequence"/>
</dbReference>
<dbReference type="SUPFAM" id="SSF51658">
    <property type="entry name" value="Xylose isomerase-like"/>
    <property type="match status" value="1"/>
</dbReference>
<protein>
    <submittedName>
        <fullName evidence="2">Sugar phosphate isomerase/epimerase</fullName>
    </submittedName>
</protein>
<gene>
    <name evidence="2" type="ORF">FPK29_03465</name>
</gene>
<sequence>MMARLSMNVTTTFYGNVYDDIRFAKEAGFDGIEMQSPKLYRFLDQGYTAQDAAEILDGFPVSGLGAIQGITRRSEEDRAEYLKEVERMCQIAQVIGAPAVQMCTDPVDWNVVMDYNAGKLAADDPRWRGPLGLSEQEAIDVTAHNVQLACDIAKQYGLGIYLEPLCWAPISRCSQLLQIVDKVNRDNFGITVDTWHFWTAGDTLEDVAKIPPEIITAVHVSDGLEIDRGREVPNQDVHRNVVNGGGCIPLQEWIDAIKATGYDGWYCSEMFSDRANEHEMGMVAQTMKNLLTIMIK</sequence>
<organism evidence="2 3">
    <name type="scientific">Bifidobacterium asteroides</name>
    <dbReference type="NCBI Taxonomy" id="1684"/>
    <lineage>
        <taxon>Bacteria</taxon>
        <taxon>Bacillati</taxon>
        <taxon>Actinomycetota</taxon>
        <taxon>Actinomycetes</taxon>
        <taxon>Bifidobacteriales</taxon>
        <taxon>Bifidobacteriaceae</taxon>
        <taxon>Bifidobacterium</taxon>
    </lineage>
</organism>
<dbReference type="Gene3D" id="3.20.20.150">
    <property type="entry name" value="Divalent-metal-dependent TIM barrel enzymes"/>
    <property type="match status" value="1"/>
</dbReference>
<dbReference type="GO" id="GO:0016853">
    <property type="term" value="F:isomerase activity"/>
    <property type="evidence" value="ECO:0007669"/>
    <property type="project" value="UniProtKB-KW"/>
</dbReference>
<evidence type="ECO:0000259" key="1">
    <source>
        <dbReference type="Pfam" id="PF01261"/>
    </source>
</evidence>
<comment type="caution">
    <text evidence="2">The sequence shown here is derived from an EMBL/GenBank/DDBJ whole genome shotgun (WGS) entry which is preliminary data.</text>
</comment>
<name>A0A556RCW2_9BIFI</name>
<proteinExistence type="predicted"/>
<evidence type="ECO:0000313" key="2">
    <source>
        <dbReference type="EMBL" id="TSJ86731.1"/>
    </source>
</evidence>
<dbReference type="AlphaFoldDB" id="A0A556RCW2"/>
<dbReference type="InterPro" id="IPR013022">
    <property type="entry name" value="Xyl_isomerase-like_TIM-brl"/>
</dbReference>
<dbReference type="PANTHER" id="PTHR12110:SF21">
    <property type="entry name" value="XYLOSE ISOMERASE-LIKE TIM BARREL DOMAIN-CONTAINING PROTEIN"/>
    <property type="match status" value="1"/>
</dbReference>
<dbReference type="Pfam" id="PF01261">
    <property type="entry name" value="AP_endonuc_2"/>
    <property type="match status" value="1"/>
</dbReference>
<feature type="domain" description="Xylose isomerase-like TIM barrel" evidence="1">
    <location>
        <begin position="21"/>
        <end position="279"/>
    </location>
</feature>
<accession>A0A556RCW2</accession>
<reference evidence="2 3" key="1">
    <citation type="submission" date="2019-07" db="EMBL/GenBank/DDBJ databases">
        <title>Bifidobacterium asteroides genomes.</title>
        <authorList>
            <person name="Zheng H."/>
        </authorList>
    </citation>
    <scope>NUCLEOTIDE SEQUENCE [LARGE SCALE GENOMIC DNA]</scope>
    <source>
        <strain evidence="2 3">W8111</strain>
    </source>
</reference>
<dbReference type="OrthoDB" id="9780241at2"/>
<dbReference type="PANTHER" id="PTHR12110">
    <property type="entry name" value="HYDROXYPYRUVATE ISOMERASE"/>
    <property type="match status" value="1"/>
</dbReference>
<keyword evidence="2" id="KW-0413">Isomerase</keyword>
<dbReference type="EMBL" id="VMHJ01000001">
    <property type="protein sequence ID" value="TSJ86731.1"/>
    <property type="molecule type" value="Genomic_DNA"/>
</dbReference>